<comment type="catalytic activity">
    <reaction evidence="6 7">
        <text>L-threonylcarbamoyladenylate + adenosine(37) in tRNA = N(6)-L-threonylcarbamoyladenosine(37) in tRNA + AMP + H(+)</text>
        <dbReference type="Rhea" id="RHEA:37059"/>
        <dbReference type="Rhea" id="RHEA-COMP:10162"/>
        <dbReference type="Rhea" id="RHEA-COMP:10163"/>
        <dbReference type="ChEBI" id="CHEBI:15378"/>
        <dbReference type="ChEBI" id="CHEBI:73682"/>
        <dbReference type="ChEBI" id="CHEBI:74411"/>
        <dbReference type="ChEBI" id="CHEBI:74418"/>
        <dbReference type="ChEBI" id="CHEBI:456215"/>
        <dbReference type="EC" id="2.3.1.234"/>
    </reaction>
</comment>
<keyword evidence="2 7" id="KW-0819">tRNA processing</keyword>
<evidence type="ECO:0000256" key="4">
    <source>
        <dbReference type="ARBA" id="ARBA00023004"/>
    </source>
</evidence>
<feature type="binding site" evidence="7">
    <location>
        <position position="200"/>
    </location>
    <ligand>
        <name>substrate</name>
    </ligand>
</feature>
<evidence type="ECO:0000259" key="8">
    <source>
        <dbReference type="Pfam" id="PF00814"/>
    </source>
</evidence>
<keyword evidence="7" id="KW-0963">Cytoplasm</keyword>
<reference evidence="9 10" key="1">
    <citation type="journal article" date="2014" name="Genome Announc.">
        <title>Draft genome sequences of eight enterohepatic helicobacter species isolated from both laboratory and wild rodents.</title>
        <authorList>
            <person name="Sheh A."/>
            <person name="Shen Z."/>
            <person name="Fox J.G."/>
        </authorList>
    </citation>
    <scope>NUCLEOTIDE SEQUENCE [LARGE SCALE GENOMIC DNA]</scope>
    <source>
        <strain evidence="9 10">MIT 09-6949</strain>
    </source>
</reference>
<dbReference type="AlphaFoldDB" id="A0A4U8TA81"/>
<name>A0A4U8TA81_9HELI</name>
<dbReference type="SUPFAM" id="SSF53067">
    <property type="entry name" value="Actin-like ATPase domain"/>
    <property type="match status" value="2"/>
</dbReference>
<dbReference type="GO" id="GO:0005737">
    <property type="term" value="C:cytoplasm"/>
    <property type="evidence" value="ECO:0007669"/>
    <property type="project" value="UniProtKB-SubCell"/>
</dbReference>
<dbReference type="Gene3D" id="3.30.420.40">
    <property type="match status" value="2"/>
</dbReference>
<dbReference type="NCBIfam" id="TIGR03723">
    <property type="entry name" value="T6A_TsaD_YgjD"/>
    <property type="match status" value="1"/>
</dbReference>
<comment type="subcellular location">
    <subcellularLocation>
        <location evidence="7">Cytoplasm</location>
    </subcellularLocation>
</comment>
<keyword evidence="1 7" id="KW-0808">Transferase</keyword>
<organism evidence="9 10">
    <name type="scientific">Helicobacter jaachi</name>
    <dbReference type="NCBI Taxonomy" id="1677920"/>
    <lineage>
        <taxon>Bacteria</taxon>
        <taxon>Pseudomonadati</taxon>
        <taxon>Campylobacterota</taxon>
        <taxon>Epsilonproteobacteria</taxon>
        <taxon>Campylobacterales</taxon>
        <taxon>Helicobacteraceae</taxon>
        <taxon>Helicobacter</taxon>
    </lineage>
</organism>
<feature type="binding site" evidence="7">
    <location>
        <begin position="150"/>
        <end position="154"/>
    </location>
    <ligand>
        <name>substrate</name>
    </ligand>
</feature>
<evidence type="ECO:0000256" key="6">
    <source>
        <dbReference type="ARBA" id="ARBA00048117"/>
    </source>
</evidence>
<dbReference type="InterPro" id="IPR017861">
    <property type="entry name" value="KAE1/TsaD"/>
</dbReference>
<dbReference type="InterPro" id="IPR043129">
    <property type="entry name" value="ATPase_NBD"/>
</dbReference>
<gene>
    <name evidence="7 9" type="primary">tsaD</name>
    <name evidence="9" type="ORF">LS71_005810</name>
</gene>
<dbReference type="HAMAP" id="MF_01445">
    <property type="entry name" value="TsaD"/>
    <property type="match status" value="1"/>
</dbReference>
<dbReference type="GO" id="GO:0005506">
    <property type="term" value="F:iron ion binding"/>
    <property type="evidence" value="ECO:0007669"/>
    <property type="project" value="UniProtKB-UniRule"/>
</dbReference>
<evidence type="ECO:0000256" key="3">
    <source>
        <dbReference type="ARBA" id="ARBA00022723"/>
    </source>
</evidence>
<feature type="domain" description="Gcp-like" evidence="8">
    <location>
        <begin position="24"/>
        <end position="348"/>
    </location>
</feature>
<accession>A0A4U8TA81</accession>
<dbReference type="EMBL" id="JRPR02000003">
    <property type="protein sequence ID" value="TLD96574.1"/>
    <property type="molecule type" value="Genomic_DNA"/>
</dbReference>
<dbReference type="PANTHER" id="PTHR11735:SF6">
    <property type="entry name" value="TRNA N6-ADENOSINE THREONYLCARBAMOYLTRANSFERASE, MITOCHONDRIAL"/>
    <property type="match status" value="1"/>
</dbReference>
<protein>
    <recommendedName>
        <fullName evidence="7">tRNA N6-adenosine threonylcarbamoyltransferase</fullName>
        <ecNumber evidence="7">2.3.1.234</ecNumber>
    </recommendedName>
    <alternativeName>
        <fullName evidence="7">N6-L-threonylcarbamoyladenine synthase</fullName>
        <shortName evidence="7">t(6)A synthase</shortName>
    </alternativeName>
    <alternativeName>
        <fullName evidence="7">t(6)A37 threonylcarbamoyladenosine biosynthesis protein TsaD</fullName>
    </alternativeName>
    <alternativeName>
        <fullName evidence="7">tRNA threonylcarbamoyladenosine biosynthesis protein TsaD</fullName>
    </alternativeName>
</protein>
<dbReference type="GO" id="GO:0061711">
    <property type="term" value="F:tRNA N(6)-L-threonylcarbamoyladenine synthase activity"/>
    <property type="evidence" value="ECO:0007669"/>
    <property type="project" value="UniProtKB-EC"/>
</dbReference>
<dbReference type="EC" id="2.3.1.234" evidence="7"/>
<comment type="similarity">
    <text evidence="7">Belongs to the KAE1 / TsaD family.</text>
</comment>
<dbReference type="Proteomes" id="UP000029733">
    <property type="component" value="Unassembled WGS sequence"/>
</dbReference>
<dbReference type="PRINTS" id="PR00789">
    <property type="entry name" value="OSIALOPTASE"/>
</dbReference>
<dbReference type="PROSITE" id="PS01016">
    <property type="entry name" value="GLYCOPROTEASE"/>
    <property type="match status" value="1"/>
</dbReference>
<feature type="binding site" evidence="7">
    <location>
        <position position="314"/>
    </location>
    <ligand>
        <name>substrate</name>
    </ligand>
</feature>
<dbReference type="RefSeq" id="WP_034353032.1">
    <property type="nucleotide sequence ID" value="NZ_JRPR02000003.1"/>
</dbReference>
<dbReference type="Pfam" id="PF00814">
    <property type="entry name" value="TsaD"/>
    <property type="match status" value="1"/>
</dbReference>
<dbReference type="OrthoDB" id="9806197at2"/>
<feature type="binding site" evidence="7">
    <location>
        <position position="115"/>
    </location>
    <ligand>
        <name>Fe cation</name>
        <dbReference type="ChEBI" id="CHEBI:24875"/>
    </ligand>
</feature>
<dbReference type="STRING" id="1677920.LS71_02205"/>
<keyword evidence="3 7" id="KW-0479">Metal-binding</keyword>
<evidence type="ECO:0000256" key="7">
    <source>
        <dbReference type="HAMAP-Rule" id="MF_01445"/>
    </source>
</evidence>
<dbReference type="InterPro" id="IPR017860">
    <property type="entry name" value="Peptidase_M22_CS"/>
</dbReference>
<evidence type="ECO:0000313" key="9">
    <source>
        <dbReference type="EMBL" id="TLD96574.1"/>
    </source>
</evidence>
<keyword evidence="5 7" id="KW-0012">Acyltransferase</keyword>
<comment type="function">
    <text evidence="7">Required for the formation of a threonylcarbamoyl group on adenosine at position 37 (t(6)A37) in tRNAs that read codons beginning with adenine. Is involved in the transfer of the threonylcarbamoyl moiety of threonylcarbamoyl-AMP (TC-AMP) to the N6 group of A37, together with TsaE and TsaB. TsaD likely plays a direct catalytic role in this reaction.</text>
</comment>
<feature type="binding site" evidence="7">
    <location>
        <position position="111"/>
    </location>
    <ligand>
        <name>Fe cation</name>
        <dbReference type="ChEBI" id="CHEBI:24875"/>
    </ligand>
</feature>
<dbReference type="NCBIfam" id="TIGR00329">
    <property type="entry name" value="gcp_kae1"/>
    <property type="match status" value="1"/>
</dbReference>
<evidence type="ECO:0000313" key="10">
    <source>
        <dbReference type="Proteomes" id="UP000029733"/>
    </source>
</evidence>
<comment type="caution">
    <text evidence="9">The sequence shown here is derived from an EMBL/GenBank/DDBJ whole genome shotgun (WGS) entry which is preliminary data.</text>
</comment>
<dbReference type="InterPro" id="IPR000905">
    <property type="entry name" value="Gcp-like_dom"/>
</dbReference>
<keyword evidence="10" id="KW-1185">Reference proteome</keyword>
<feature type="binding site" evidence="7">
    <location>
        <position position="342"/>
    </location>
    <ligand>
        <name>Fe cation</name>
        <dbReference type="ChEBI" id="CHEBI:24875"/>
    </ligand>
</feature>
<dbReference type="InterPro" id="IPR022450">
    <property type="entry name" value="TsaD"/>
</dbReference>
<evidence type="ECO:0000256" key="5">
    <source>
        <dbReference type="ARBA" id="ARBA00023315"/>
    </source>
</evidence>
<comment type="cofactor">
    <cofactor evidence="7">
        <name>Fe(2+)</name>
        <dbReference type="ChEBI" id="CHEBI:29033"/>
    </cofactor>
    <text evidence="7">Binds 1 Fe(2+) ion per subunit.</text>
</comment>
<feature type="binding site" evidence="7">
    <location>
        <position position="183"/>
    </location>
    <ligand>
        <name>substrate</name>
    </ligand>
</feature>
<keyword evidence="4 7" id="KW-0408">Iron</keyword>
<dbReference type="PANTHER" id="PTHR11735">
    <property type="entry name" value="TRNA N6-ADENOSINE THREONYLCARBAMOYLTRANSFERASE"/>
    <property type="match status" value="1"/>
</dbReference>
<sequence length="384" mass="42065">MILSIESSCDDSSLALTRIDDGALLYHIKISQDEAHSTYGGIVPEIASRLHAQRLPEILEKLKIFLHNDLSPIKAIAVTTRPGLSVTLIEGLMMAKTLCLGLNVPLICVNHLKGHIYSLFIKDETNAPLPRTIESTPLNPQSLLPLGILLVSGGHTQILKMYDFNHIALIAQTLDDSFGESFDKVAKYLGLGYPGGPIIESYARTFKGQYPHLRAQHFPIPLARNKKVQFSFSGLKNAVRLALQDLPKPLSEANMASICAGFQEAACHHITQKCELFFKEQKKQDLKHSGLAEDSKERCAHLKHFAIVGGASANSTLREKLAQLCAQYDITLHLAPLAFCADNAAMIGRVGVEHYKMGDFTPLFSAQIAPKSIEGDFMADSILG</sequence>
<evidence type="ECO:0000256" key="2">
    <source>
        <dbReference type="ARBA" id="ARBA00022694"/>
    </source>
</evidence>
<feature type="binding site" evidence="7">
    <location>
        <position position="196"/>
    </location>
    <ligand>
        <name>substrate</name>
    </ligand>
</feature>
<evidence type="ECO:0000256" key="1">
    <source>
        <dbReference type="ARBA" id="ARBA00022679"/>
    </source>
</evidence>
<dbReference type="GO" id="GO:0002949">
    <property type="term" value="P:tRNA threonylcarbamoyladenosine modification"/>
    <property type="evidence" value="ECO:0007669"/>
    <property type="project" value="UniProtKB-UniRule"/>
</dbReference>
<proteinExistence type="inferred from homology"/>